<dbReference type="GO" id="GO:0005524">
    <property type="term" value="F:ATP binding"/>
    <property type="evidence" value="ECO:0007669"/>
    <property type="project" value="UniProtKB-UniRule"/>
</dbReference>
<dbReference type="NCBIfam" id="TIGR01082">
    <property type="entry name" value="murC"/>
    <property type="match status" value="1"/>
</dbReference>
<comment type="similarity">
    <text evidence="14">Belongs to the MurCDEF family.</text>
</comment>
<feature type="domain" description="Mur ligase C-terminal" evidence="16">
    <location>
        <begin position="325"/>
        <end position="460"/>
    </location>
</feature>
<evidence type="ECO:0000256" key="4">
    <source>
        <dbReference type="ARBA" id="ARBA00022490"/>
    </source>
</evidence>
<dbReference type="GO" id="GO:0008360">
    <property type="term" value="P:regulation of cell shape"/>
    <property type="evidence" value="ECO:0007669"/>
    <property type="project" value="UniProtKB-KW"/>
</dbReference>
<feature type="domain" description="Mur ligase central" evidence="17">
    <location>
        <begin position="122"/>
        <end position="303"/>
    </location>
</feature>
<keyword evidence="11 14" id="KW-0131">Cell cycle</keyword>
<dbReference type="UniPathway" id="UPA00219"/>
<feature type="binding site" evidence="14">
    <location>
        <begin position="124"/>
        <end position="130"/>
    </location>
    <ligand>
        <name>ATP</name>
        <dbReference type="ChEBI" id="CHEBI:30616"/>
    </ligand>
</feature>
<evidence type="ECO:0000256" key="11">
    <source>
        <dbReference type="ARBA" id="ARBA00023306"/>
    </source>
</evidence>
<reference evidence="18" key="1">
    <citation type="submission" date="2019-02" db="EMBL/GenBank/DDBJ databases">
        <authorList>
            <person name="Gruber-Vodicka R. H."/>
            <person name="Seah K. B. B."/>
        </authorList>
    </citation>
    <scope>NUCLEOTIDE SEQUENCE</scope>
    <source>
        <strain evidence="18">BECK_BY1</strain>
    </source>
</reference>
<evidence type="ECO:0000313" key="18">
    <source>
        <dbReference type="EMBL" id="VFK51646.1"/>
    </source>
</evidence>
<comment type="function">
    <text evidence="14">Cell wall formation.</text>
</comment>
<comment type="catalytic activity">
    <reaction evidence="13 14">
        <text>UDP-N-acetyl-alpha-D-muramate + L-alanine + ATP = UDP-N-acetyl-alpha-D-muramoyl-L-alanine + ADP + phosphate + H(+)</text>
        <dbReference type="Rhea" id="RHEA:23372"/>
        <dbReference type="ChEBI" id="CHEBI:15378"/>
        <dbReference type="ChEBI" id="CHEBI:30616"/>
        <dbReference type="ChEBI" id="CHEBI:43474"/>
        <dbReference type="ChEBI" id="CHEBI:57972"/>
        <dbReference type="ChEBI" id="CHEBI:70757"/>
        <dbReference type="ChEBI" id="CHEBI:83898"/>
        <dbReference type="ChEBI" id="CHEBI:456216"/>
        <dbReference type="EC" id="6.3.2.8"/>
    </reaction>
</comment>
<proteinExistence type="inferred from homology"/>
<dbReference type="Gene3D" id="3.40.1190.10">
    <property type="entry name" value="Mur-like, catalytic domain"/>
    <property type="match status" value="1"/>
</dbReference>
<evidence type="ECO:0000256" key="9">
    <source>
        <dbReference type="ARBA" id="ARBA00022960"/>
    </source>
</evidence>
<comment type="subcellular location">
    <subcellularLocation>
        <location evidence="1 14">Cytoplasm</location>
    </subcellularLocation>
</comment>
<evidence type="ECO:0000256" key="6">
    <source>
        <dbReference type="ARBA" id="ARBA00022618"/>
    </source>
</evidence>
<evidence type="ECO:0000256" key="8">
    <source>
        <dbReference type="ARBA" id="ARBA00022840"/>
    </source>
</evidence>
<evidence type="ECO:0000256" key="1">
    <source>
        <dbReference type="ARBA" id="ARBA00004496"/>
    </source>
</evidence>
<dbReference type="PANTHER" id="PTHR43445">
    <property type="entry name" value="UDP-N-ACETYLMURAMATE--L-ALANINE LIGASE-RELATED"/>
    <property type="match status" value="1"/>
</dbReference>
<protein>
    <recommendedName>
        <fullName evidence="3 14">UDP-N-acetylmuramate--L-alanine ligase</fullName>
        <ecNumber evidence="3 14">6.3.2.8</ecNumber>
    </recommendedName>
    <alternativeName>
        <fullName evidence="14">UDP-N-acetylmuramoyl-L-alanine synthetase</fullName>
    </alternativeName>
</protein>
<keyword evidence="4 14" id="KW-0963">Cytoplasm</keyword>
<dbReference type="EC" id="6.3.2.8" evidence="3 14"/>
<accession>A0A450ZCZ5</accession>
<name>A0A450ZCZ5_9GAMM</name>
<feature type="domain" description="Mur ligase N-terminal catalytic" evidence="15">
    <location>
        <begin position="19"/>
        <end position="116"/>
    </location>
</feature>
<dbReference type="PANTHER" id="PTHR43445:SF3">
    <property type="entry name" value="UDP-N-ACETYLMURAMATE--L-ALANINE LIGASE"/>
    <property type="match status" value="1"/>
</dbReference>
<dbReference type="InterPro" id="IPR005758">
    <property type="entry name" value="UDP-N-AcMur_Ala_ligase_MurC"/>
</dbReference>
<dbReference type="Pfam" id="PF01225">
    <property type="entry name" value="Mur_ligase"/>
    <property type="match status" value="1"/>
</dbReference>
<organism evidence="18">
    <name type="scientific">Candidatus Kentrum sp. TUN</name>
    <dbReference type="NCBI Taxonomy" id="2126343"/>
    <lineage>
        <taxon>Bacteria</taxon>
        <taxon>Pseudomonadati</taxon>
        <taxon>Pseudomonadota</taxon>
        <taxon>Gammaproteobacteria</taxon>
        <taxon>Candidatus Kentrum</taxon>
    </lineage>
</organism>
<dbReference type="SUPFAM" id="SSF53623">
    <property type="entry name" value="MurD-like peptide ligases, catalytic domain"/>
    <property type="match status" value="1"/>
</dbReference>
<evidence type="ECO:0000256" key="13">
    <source>
        <dbReference type="ARBA" id="ARBA00047833"/>
    </source>
</evidence>
<dbReference type="GO" id="GO:0009252">
    <property type="term" value="P:peptidoglycan biosynthetic process"/>
    <property type="evidence" value="ECO:0007669"/>
    <property type="project" value="UniProtKB-UniRule"/>
</dbReference>
<dbReference type="GO" id="GO:0005737">
    <property type="term" value="C:cytoplasm"/>
    <property type="evidence" value="ECO:0007669"/>
    <property type="project" value="UniProtKB-SubCell"/>
</dbReference>
<evidence type="ECO:0000259" key="16">
    <source>
        <dbReference type="Pfam" id="PF02875"/>
    </source>
</evidence>
<comment type="pathway">
    <text evidence="2 14">Cell wall biogenesis; peptidoglycan biosynthesis.</text>
</comment>
<evidence type="ECO:0000256" key="3">
    <source>
        <dbReference type="ARBA" id="ARBA00012211"/>
    </source>
</evidence>
<gene>
    <name evidence="14" type="primary">murC</name>
    <name evidence="18" type="ORF">BECKTUN1418D_GA0071000_10102</name>
</gene>
<dbReference type="GO" id="GO:0071555">
    <property type="term" value="P:cell wall organization"/>
    <property type="evidence" value="ECO:0007669"/>
    <property type="project" value="UniProtKB-KW"/>
</dbReference>
<dbReference type="InterPro" id="IPR050061">
    <property type="entry name" value="MurCDEF_pg_biosynth"/>
</dbReference>
<keyword evidence="9 14" id="KW-0133">Cell shape</keyword>
<dbReference type="SUPFAM" id="SSF53244">
    <property type="entry name" value="MurD-like peptide ligases, peptide-binding domain"/>
    <property type="match status" value="1"/>
</dbReference>
<dbReference type="Gene3D" id="3.90.190.20">
    <property type="entry name" value="Mur ligase, C-terminal domain"/>
    <property type="match status" value="1"/>
</dbReference>
<keyword evidence="7 14" id="KW-0547">Nucleotide-binding</keyword>
<keyword evidence="10 14" id="KW-0573">Peptidoglycan synthesis</keyword>
<dbReference type="Pfam" id="PF02875">
    <property type="entry name" value="Mur_ligase_C"/>
    <property type="match status" value="1"/>
</dbReference>
<sequence>MLDFHRELVNGKWMGRVRHIHFVGIGGVGMGGIAEVLHTLGYRVTGSDMVENKMVWHLRKLGIFVGIGHTSRHVDGADVVVISSAVGDENIEIVSARWQRIPVIPRAEMLAELMRFGHGIAVAGTHGKTTVTSLVASLLTEAGLDPTFVIGGRLNRVGAHAHLGLGRYVVVEADESDKSFLYLSPMMAVVTNIDADHMGTYGGDFDCLQRSFLAFLRRLPFYGLAVVCVDDPAIKELLDKVSRPVVTFGFSAEADFRANGILQDGIRTTFEVFRPAGKAPLMMNLNLPGRHNVLNALAAIAIADELVVSDEIIQRGLAKFQGIARRFQVFGNVLIGGQRVLLIDDYAHHPREITAIIETIRTSWPTSRLVVAFQPHRYTRTRDLFEDFVCVLSELDVLLLLDIFSAGELPLPGTTGRALYHAICDRGWSVPIFVENVSNLTDVLPDVVKDGDVVLTLGAGNIGDVAPRLVS</sequence>
<dbReference type="InterPro" id="IPR004101">
    <property type="entry name" value="Mur_ligase_C"/>
</dbReference>
<dbReference type="InterPro" id="IPR036615">
    <property type="entry name" value="Mur_ligase_C_dom_sf"/>
</dbReference>
<evidence type="ECO:0000259" key="15">
    <source>
        <dbReference type="Pfam" id="PF01225"/>
    </source>
</evidence>
<evidence type="ECO:0000256" key="14">
    <source>
        <dbReference type="HAMAP-Rule" id="MF_00046"/>
    </source>
</evidence>
<dbReference type="GO" id="GO:0008763">
    <property type="term" value="F:UDP-N-acetylmuramate-L-alanine ligase activity"/>
    <property type="evidence" value="ECO:0007669"/>
    <property type="project" value="UniProtKB-UniRule"/>
</dbReference>
<dbReference type="Gene3D" id="3.40.50.720">
    <property type="entry name" value="NAD(P)-binding Rossmann-like Domain"/>
    <property type="match status" value="1"/>
</dbReference>
<keyword evidence="5 14" id="KW-0436">Ligase</keyword>
<dbReference type="SUPFAM" id="SSF51984">
    <property type="entry name" value="MurCD N-terminal domain"/>
    <property type="match status" value="1"/>
</dbReference>
<dbReference type="GO" id="GO:0051301">
    <property type="term" value="P:cell division"/>
    <property type="evidence" value="ECO:0007669"/>
    <property type="project" value="UniProtKB-KW"/>
</dbReference>
<evidence type="ECO:0000256" key="12">
    <source>
        <dbReference type="ARBA" id="ARBA00023316"/>
    </source>
</evidence>
<evidence type="ECO:0000256" key="2">
    <source>
        <dbReference type="ARBA" id="ARBA00004752"/>
    </source>
</evidence>
<dbReference type="InterPro" id="IPR036565">
    <property type="entry name" value="Mur-like_cat_sf"/>
</dbReference>
<dbReference type="HAMAP" id="MF_00046">
    <property type="entry name" value="MurC"/>
    <property type="match status" value="1"/>
</dbReference>
<keyword evidence="12 14" id="KW-0961">Cell wall biogenesis/degradation</keyword>
<keyword evidence="6 14" id="KW-0132">Cell division</keyword>
<dbReference type="InterPro" id="IPR000713">
    <property type="entry name" value="Mur_ligase_N"/>
</dbReference>
<dbReference type="Pfam" id="PF08245">
    <property type="entry name" value="Mur_ligase_M"/>
    <property type="match status" value="1"/>
</dbReference>
<evidence type="ECO:0000256" key="5">
    <source>
        <dbReference type="ARBA" id="ARBA00022598"/>
    </source>
</evidence>
<dbReference type="AlphaFoldDB" id="A0A450ZCZ5"/>
<keyword evidence="8 14" id="KW-0067">ATP-binding</keyword>
<evidence type="ECO:0000256" key="10">
    <source>
        <dbReference type="ARBA" id="ARBA00022984"/>
    </source>
</evidence>
<evidence type="ECO:0000256" key="7">
    <source>
        <dbReference type="ARBA" id="ARBA00022741"/>
    </source>
</evidence>
<evidence type="ECO:0000259" key="17">
    <source>
        <dbReference type="Pfam" id="PF08245"/>
    </source>
</evidence>
<dbReference type="FunFam" id="3.40.1190.10:FF:000001">
    <property type="entry name" value="UDP-N-acetylmuramate--L-alanine ligase"/>
    <property type="match status" value="1"/>
</dbReference>
<dbReference type="EMBL" id="CAADFX010000010">
    <property type="protein sequence ID" value="VFK51646.1"/>
    <property type="molecule type" value="Genomic_DNA"/>
</dbReference>
<dbReference type="InterPro" id="IPR013221">
    <property type="entry name" value="Mur_ligase_cen"/>
</dbReference>